<accession>A0A512JPA8</accession>
<evidence type="ECO:0000313" key="1">
    <source>
        <dbReference type="EMBL" id="GEP11794.1"/>
    </source>
</evidence>
<dbReference type="EMBL" id="BJZV01000023">
    <property type="protein sequence ID" value="GEP11794.1"/>
    <property type="molecule type" value="Genomic_DNA"/>
</dbReference>
<organism evidence="1 2">
    <name type="scientific">Methylobacterium gnaphalii</name>
    <dbReference type="NCBI Taxonomy" id="1010610"/>
    <lineage>
        <taxon>Bacteria</taxon>
        <taxon>Pseudomonadati</taxon>
        <taxon>Pseudomonadota</taxon>
        <taxon>Alphaproteobacteria</taxon>
        <taxon>Hyphomicrobiales</taxon>
        <taxon>Methylobacteriaceae</taxon>
        <taxon>Methylobacterium</taxon>
    </lineage>
</organism>
<dbReference type="RefSeq" id="WP_147048206.1">
    <property type="nucleotide sequence ID" value="NZ_BJZV01000023.1"/>
</dbReference>
<name>A0A512JPA8_9HYPH</name>
<keyword evidence="2" id="KW-1185">Reference proteome</keyword>
<dbReference type="AlphaFoldDB" id="A0A512JPA8"/>
<sequence>MSLVPAVKHDDPRTRAALLDYLSDKLRSLYPFADLRGWLAGHLAPLANHEIAFALKGSPELTAGRLADALLRTLAQSDPSAVITTLIGETLPHLPRSQVARLAEFTRAVREIAIQCDGQVDEVALRAAGFGATEAARLMPDASRIIASLNERRASNVEPERNPAKRLMDAGSRAAAQHAARFYEAA</sequence>
<evidence type="ECO:0000313" key="2">
    <source>
        <dbReference type="Proteomes" id="UP000321750"/>
    </source>
</evidence>
<gene>
    <name evidence="1" type="ORF">MGN01_36390</name>
</gene>
<dbReference type="Proteomes" id="UP000321750">
    <property type="component" value="Unassembled WGS sequence"/>
</dbReference>
<proteinExistence type="predicted"/>
<reference evidence="1 2" key="1">
    <citation type="submission" date="2019-07" db="EMBL/GenBank/DDBJ databases">
        <title>Whole genome shotgun sequence of Methylobacterium gnaphalii NBRC 107716.</title>
        <authorList>
            <person name="Hosoyama A."/>
            <person name="Uohara A."/>
            <person name="Ohji S."/>
            <person name="Ichikawa N."/>
        </authorList>
    </citation>
    <scope>NUCLEOTIDE SEQUENCE [LARGE SCALE GENOMIC DNA]</scope>
    <source>
        <strain evidence="1 2">NBRC 107716</strain>
    </source>
</reference>
<protein>
    <submittedName>
        <fullName evidence="1">Uncharacterized protein</fullName>
    </submittedName>
</protein>
<comment type="caution">
    <text evidence="1">The sequence shown here is derived from an EMBL/GenBank/DDBJ whole genome shotgun (WGS) entry which is preliminary data.</text>
</comment>